<evidence type="ECO:0000313" key="6">
    <source>
        <dbReference type="EMBL" id="SDG81504.1"/>
    </source>
</evidence>
<feature type="domain" description="HTH luxR-type" evidence="4">
    <location>
        <begin position="140"/>
        <end position="205"/>
    </location>
</feature>
<dbReference type="Proteomes" id="UP000199045">
    <property type="component" value="Unassembled WGS sequence"/>
</dbReference>
<dbReference type="InterPro" id="IPR011006">
    <property type="entry name" value="CheY-like_superfamily"/>
</dbReference>
<dbReference type="EMBL" id="FNBN01000006">
    <property type="protein sequence ID" value="SDG81504.1"/>
    <property type="molecule type" value="Genomic_DNA"/>
</dbReference>
<dbReference type="InterPro" id="IPR016032">
    <property type="entry name" value="Sig_transdc_resp-reg_C-effctor"/>
</dbReference>
<evidence type="ECO:0000256" key="2">
    <source>
        <dbReference type="ARBA" id="ARBA00023125"/>
    </source>
</evidence>
<dbReference type="InterPro" id="IPR001789">
    <property type="entry name" value="Sig_transdc_resp-reg_receiver"/>
</dbReference>
<dbReference type="InterPro" id="IPR000792">
    <property type="entry name" value="Tscrpt_reg_LuxR_C"/>
</dbReference>
<keyword evidence="2 6" id="KW-0238">DNA-binding</keyword>
<dbReference type="InterPro" id="IPR058245">
    <property type="entry name" value="NreC/VraR/RcsB-like_REC"/>
</dbReference>
<evidence type="ECO:0000259" key="5">
    <source>
        <dbReference type="PROSITE" id="PS50110"/>
    </source>
</evidence>
<dbReference type="GO" id="GO:0006355">
    <property type="term" value="P:regulation of DNA-templated transcription"/>
    <property type="evidence" value="ECO:0007669"/>
    <property type="project" value="InterPro"/>
</dbReference>
<dbReference type="Pfam" id="PF00196">
    <property type="entry name" value="GerE"/>
    <property type="match status" value="1"/>
</dbReference>
<gene>
    <name evidence="6" type="ORF">SAMN04488121_106382</name>
</gene>
<dbReference type="GO" id="GO:0003677">
    <property type="term" value="F:DNA binding"/>
    <property type="evidence" value="ECO:0007669"/>
    <property type="project" value="UniProtKB-KW"/>
</dbReference>
<keyword evidence="1 3" id="KW-0597">Phosphoprotein</keyword>
<feature type="modified residue" description="4-aspartylphosphate" evidence="3">
    <location>
        <position position="54"/>
    </location>
</feature>
<dbReference type="PROSITE" id="PS50110">
    <property type="entry name" value="RESPONSE_REGULATORY"/>
    <property type="match status" value="1"/>
</dbReference>
<dbReference type="Gene3D" id="3.40.50.2300">
    <property type="match status" value="1"/>
</dbReference>
<reference evidence="6 7" key="1">
    <citation type="submission" date="2016-10" db="EMBL/GenBank/DDBJ databases">
        <authorList>
            <person name="de Groot N.N."/>
        </authorList>
    </citation>
    <scope>NUCLEOTIDE SEQUENCE [LARGE SCALE GENOMIC DNA]</scope>
    <source>
        <strain evidence="6 7">DSM 527</strain>
    </source>
</reference>
<sequence length="208" mass="23265">MIRLYFVNNHPLILEGLRSLLGSEHDMLLTGHARSGGACLRFLLHNSVDIVIIDTCLPDIDSIELCANIRMEYPTVSVLVLSSCRDERYIAELLQCGASGYILNTADKDELLYAIHTVYSGDIYLSPAVKQSMSSERIGIQKNFPPLTRREKEVLCLISEGNTNVEIAEKLFISADTVNTHRKKLLAKLEVKNTAMLIKYAVDNKLLV</sequence>
<evidence type="ECO:0000313" key="7">
    <source>
        <dbReference type="Proteomes" id="UP000199045"/>
    </source>
</evidence>
<dbReference type="PANTHER" id="PTHR43214">
    <property type="entry name" value="TWO-COMPONENT RESPONSE REGULATOR"/>
    <property type="match status" value="1"/>
</dbReference>
<dbReference type="PANTHER" id="PTHR43214:SF43">
    <property type="entry name" value="TWO-COMPONENT RESPONSE REGULATOR"/>
    <property type="match status" value="1"/>
</dbReference>
<dbReference type="PRINTS" id="PR00038">
    <property type="entry name" value="HTHLUXR"/>
</dbReference>
<evidence type="ECO:0000259" key="4">
    <source>
        <dbReference type="PROSITE" id="PS50043"/>
    </source>
</evidence>
<dbReference type="InterPro" id="IPR039420">
    <property type="entry name" value="WalR-like"/>
</dbReference>
<dbReference type="SUPFAM" id="SSF46894">
    <property type="entry name" value="C-terminal effector domain of the bipartite response regulators"/>
    <property type="match status" value="1"/>
</dbReference>
<dbReference type="CDD" id="cd17535">
    <property type="entry name" value="REC_NarL-like"/>
    <property type="match status" value="1"/>
</dbReference>
<evidence type="ECO:0000256" key="3">
    <source>
        <dbReference type="PROSITE-ProRule" id="PRU00169"/>
    </source>
</evidence>
<feature type="domain" description="Response regulatory" evidence="5">
    <location>
        <begin position="3"/>
        <end position="119"/>
    </location>
</feature>
<dbReference type="SMART" id="SM00421">
    <property type="entry name" value="HTH_LUXR"/>
    <property type="match status" value="1"/>
</dbReference>
<dbReference type="RefSeq" id="WP_089835420.1">
    <property type="nucleotide sequence ID" value="NZ_FNBN01000006.1"/>
</dbReference>
<dbReference type="Pfam" id="PF00072">
    <property type="entry name" value="Response_reg"/>
    <property type="match status" value="1"/>
</dbReference>
<protein>
    <submittedName>
        <fullName evidence="6">DNA-binding response regulator, NarL/FixJ family, contains REC and HTH domains</fullName>
    </submittedName>
</protein>
<dbReference type="GO" id="GO:0000160">
    <property type="term" value="P:phosphorelay signal transduction system"/>
    <property type="evidence" value="ECO:0007669"/>
    <property type="project" value="InterPro"/>
</dbReference>
<dbReference type="AlphaFoldDB" id="A0A1G7XBI3"/>
<name>A0A1G7XBI3_CHIFI</name>
<dbReference type="STRING" id="104663.SAMN04488121_106382"/>
<dbReference type="SUPFAM" id="SSF52172">
    <property type="entry name" value="CheY-like"/>
    <property type="match status" value="1"/>
</dbReference>
<proteinExistence type="predicted"/>
<dbReference type="PROSITE" id="PS50043">
    <property type="entry name" value="HTH_LUXR_2"/>
    <property type="match status" value="1"/>
</dbReference>
<organism evidence="6 7">
    <name type="scientific">Chitinophaga filiformis</name>
    <name type="common">Myxococcus filiformis</name>
    <name type="synonym">Flexibacter filiformis</name>
    <dbReference type="NCBI Taxonomy" id="104663"/>
    <lineage>
        <taxon>Bacteria</taxon>
        <taxon>Pseudomonadati</taxon>
        <taxon>Bacteroidota</taxon>
        <taxon>Chitinophagia</taxon>
        <taxon>Chitinophagales</taxon>
        <taxon>Chitinophagaceae</taxon>
        <taxon>Chitinophaga</taxon>
    </lineage>
</organism>
<accession>A0A1G7XBI3</accession>
<dbReference type="SMART" id="SM00448">
    <property type="entry name" value="REC"/>
    <property type="match status" value="1"/>
</dbReference>
<dbReference type="CDD" id="cd06170">
    <property type="entry name" value="LuxR_C_like"/>
    <property type="match status" value="1"/>
</dbReference>
<dbReference type="OrthoDB" id="9797341at2"/>
<evidence type="ECO:0000256" key="1">
    <source>
        <dbReference type="ARBA" id="ARBA00022553"/>
    </source>
</evidence>